<dbReference type="InterPro" id="IPR011009">
    <property type="entry name" value="Kinase-like_dom_sf"/>
</dbReference>
<dbReference type="PROSITE" id="PS51189">
    <property type="entry name" value="FAT"/>
    <property type="match status" value="1"/>
</dbReference>
<keyword evidence="8" id="KW-0418">Kinase</keyword>
<dbReference type="Pfam" id="PF02259">
    <property type="entry name" value="FAT"/>
    <property type="match status" value="1"/>
</dbReference>
<proteinExistence type="inferred from homology"/>
<evidence type="ECO:0000256" key="3">
    <source>
        <dbReference type="ARBA" id="ARBA00012513"/>
    </source>
</evidence>
<dbReference type="InterPro" id="IPR036940">
    <property type="entry name" value="PI3/4_kinase_cat_sf"/>
</dbReference>
<dbReference type="InterPro" id="IPR000403">
    <property type="entry name" value="PI3/4_kinase_cat_dom"/>
</dbReference>
<evidence type="ECO:0000313" key="17">
    <source>
        <dbReference type="EMBL" id="CAG2252529.1"/>
    </source>
</evidence>
<dbReference type="Gene3D" id="3.30.1010.10">
    <property type="entry name" value="Phosphatidylinositol 3-kinase Catalytic Subunit, Chain A, domain 4"/>
    <property type="match status" value="1"/>
</dbReference>
<dbReference type="SMART" id="SM01343">
    <property type="entry name" value="FATC"/>
    <property type="match status" value="1"/>
</dbReference>
<dbReference type="SMART" id="SM00802">
    <property type="entry name" value="UME"/>
    <property type="match status" value="1"/>
</dbReference>
<evidence type="ECO:0000256" key="12">
    <source>
        <dbReference type="ARBA" id="ARBA00024420"/>
    </source>
</evidence>
<dbReference type="InterPro" id="IPR011990">
    <property type="entry name" value="TPR-like_helical_dom_sf"/>
</dbReference>
<dbReference type="GO" id="GO:0000723">
    <property type="term" value="P:telomere maintenance"/>
    <property type="evidence" value="ECO:0007669"/>
    <property type="project" value="TreeGrafter"/>
</dbReference>
<evidence type="ECO:0000259" key="14">
    <source>
        <dbReference type="PROSITE" id="PS50290"/>
    </source>
</evidence>
<dbReference type="SUPFAM" id="SSF48371">
    <property type="entry name" value="ARM repeat"/>
    <property type="match status" value="2"/>
</dbReference>
<keyword evidence="10" id="KW-0234">DNA repair</keyword>
<evidence type="ECO:0000259" key="16">
    <source>
        <dbReference type="PROSITE" id="PS51190"/>
    </source>
</evidence>
<keyword evidence="7" id="KW-0227">DNA damage</keyword>
<feature type="signal peptide" evidence="13">
    <location>
        <begin position="1"/>
        <end position="16"/>
    </location>
</feature>
<evidence type="ECO:0000256" key="13">
    <source>
        <dbReference type="SAM" id="SignalP"/>
    </source>
</evidence>
<dbReference type="Pfam" id="PF02260">
    <property type="entry name" value="FATC"/>
    <property type="match status" value="1"/>
</dbReference>
<dbReference type="GO" id="GO:0005694">
    <property type="term" value="C:chromosome"/>
    <property type="evidence" value="ECO:0007669"/>
    <property type="project" value="TreeGrafter"/>
</dbReference>
<organism evidence="17 18">
    <name type="scientific">Mytilus edulis</name>
    <name type="common">Blue mussel</name>
    <dbReference type="NCBI Taxonomy" id="6550"/>
    <lineage>
        <taxon>Eukaryota</taxon>
        <taxon>Metazoa</taxon>
        <taxon>Spiralia</taxon>
        <taxon>Lophotrochozoa</taxon>
        <taxon>Mollusca</taxon>
        <taxon>Bivalvia</taxon>
        <taxon>Autobranchia</taxon>
        <taxon>Pteriomorphia</taxon>
        <taxon>Mytilida</taxon>
        <taxon>Mytiloidea</taxon>
        <taxon>Mytilidae</taxon>
        <taxon>Mytilinae</taxon>
        <taxon>Mytilus</taxon>
    </lineage>
</organism>
<dbReference type="Proteomes" id="UP000683360">
    <property type="component" value="Unassembled WGS sequence"/>
</dbReference>
<dbReference type="InterPro" id="IPR057564">
    <property type="entry name" value="HEAT_ATR"/>
</dbReference>
<evidence type="ECO:0000259" key="15">
    <source>
        <dbReference type="PROSITE" id="PS51189"/>
    </source>
</evidence>
<dbReference type="InterPro" id="IPR012993">
    <property type="entry name" value="UME"/>
</dbReference>
<dbReference type="OrthoDB" id="381190at2759"/>
<dbReference type="PROSITE" id="PS00916">
    <property type="entry name" value="PI3_4_KINASE_2"/>
    <property type="match status" value="1"/>
</dbReference>
<dbReference type="Pfam" id="PF23593">
    <property type="entry name" value="HEAT_ATR"/>
    <property type="match status" value="1"/>
</dbReference>
<dbReference type="PANTHER" id="PTHR11139:SF69">
    <property type="entry name" value="SERINE_THREONINE-PROTEIN KINASE ATR"/>
    <property type="match status" value="1"/>
</dbReference>
<comment type="similarity">
    <text evidence="2">Belongs to the PI3/PI4-kinase family. ATM subfamily.</text>
</comment>
<dbReference type="InterPro" id="IPR014009">
    <property type="entry name" value="PIK_FAT"/>
</dbReference>
<dbReference type="GO" id="GO:0006281">
    <property type="term" value="P:DNA repair"/>
    <property type="evidence" value="ECO:0007669"/>
    <property type="project" value="UniProtKB-KW"/>
</dbReference>
<evidence type="ECO:0000256" key="10">
    <source>
        <dbReference type="ARBA" id="ARBA00023204"/>
    </source>
</evidence>
<keyword evidence="11" id="KW-0539">Nucleus</keyword>
<dbReference type="EMBL" id="CAJPWZ010003121">
    <property type="protein sequence ID" value="CAG2252529.1"/>
    <property type="molecule type" value="Genomic_DNA"/>
</dbReference>
<keyword evidence="18" id="KW-1185">Reference proteome</keyword>
<comment type="caution">
    <text evidence="17">The sequence shown here is derived from an EMBL/GenBank/DDBJ whole genome shotgun (WGS) entry which is preliminary data.</text>
</comment>
<keyword evidence="6" id="KW-0547">Nucleotide-binding</keyword>
<evidence type="ECO:0000256" key="2">
    <source>
        <dbReference type="ARBA" id="ARBA00010769"/>
    </source>
</evidence>
<evidence type="ECO:0000256" key="6">
    <source>
        <dbReference type="ARBA" id="ARBA00022741"/>
    </source>
</evidence>
<evidence type="ECO:0000256" key="5">
    <source>
        <dbReference type="ARBA" id="ARBA00022679"/>
    </source>
</evidence>
<dbReference type="Pfam" id="PF00454">
    <property type="entry name" value="PI3_PI4_kinase"/>
    <property type="match status" value="1"/>
</dbReference>
<feature type="chain" id="PRO_5035926075" description="Serine/threonine-protein kinase ATR" evidence="13">
    <location>
        <begin position="17"/>
        <end position="1810"/>
    </location>
</feature>
<feature type="domain" description="FATC" evidence="16">
    <location>
        <begin position="1778"/>
        <end position="1810"/>
    </location>
</feature>
<evidence type="ECO:0000256" key="8">
    <source>
        <dbReference type="ARBA" id="ARBA00022777"/>
    </source>
</evidence>
<dbReference type="Pfam" id="PF25030">
    <property type="entry name" value="M-HEAT_ATR"/>
    <property type="match status" value="1"/>
</dbReference>
<dbReference type="EC" id="2.7.11.1" evidence="3"/>
<evidence type="ECO:0000256" key="1">
    <source>
        <dbReference type="ARBA" id="ARBA00004123"/>
    </source>
</evidence>
<dbReference type="Pfam" id="PF08064">
    <property type="entry name" value="UME"/>
    <property type="match status" value="1"/>
</dbReference>
<dbReference type="SMART" id="SM00146">
    <property type="entry name" value="PI3Kc"/>
    <property type="match status" value="1"/>
</dbReference>
<dbReference type="GO" id="GO:0000077">
    <property type="term" value="P:DNA damage checkpoint signaling"/>
    <property type="evidence" value="ECO:0007669"/>
    <property type="project" value="TreeGrafter"/>
</dbReference>
<evidence type="ECO:0000256" key="7">
    <source>
        <dbReference type="ARBA" id="ARBA00022763"/>
    </source>
</evidence>
<dbReference type="Gene3D" id="1.25.40.10">
    <property type="entry name" value="Tetratricopeptide repeat domain"/>
    <property type="match status" value="1"/>
</dbReference>
<feature type="domain" description="PI3K/PI4K catalytic" evidence="14">
    <location>
        <begin position="1478"/>
        <end position="1760"/>
    </location>
</feature>
<comment type="subcellular location">
    <subcellularLocation>
        <location evidence="1">Nucleus</location>
    </subcellularLocation>
</comment>
<dbReference type="GO" id="GO:0005634">
    <property type="term" value="C:nucleus"/>
    <property type="evidence" value="ECO:0007669"/>
    <property type="project" value="UniProtKB-SubCell"/>
</dbReference>
<keyword evidence="5 17" id="KW-0808">Transferase</keyword>
<evidence type="ECO:0000256" key="4">
    <source>
        <dbReference type="ARBA" id="ARBA00022527"/>
    </source>
</evidence>
<dbReference type="Gene3D" id="1.10.1070.11">
    <property type="entry name" value="Phosphatidylinositol 3-/4-kinase, catalytic domain"/>
    <property type="match status" value="1"/>
</dbReference>
<gene>
    <name evidence="17" type="ORF">MEDL_64035</name>
</gene>
<dbReference type="InterPro" id="IPR016024">
    <property type="entry name" value="ARM-type_fold"/>
</dbReference>
<accession>A0A8S3VFY0</accession>
<name>A0A8S3VFY0_MYTED</name>
<dbReference type="PROSITE" id="PS50290">
    <property type="entry name" value="PI3_4_KINASE_3"/>
    <property type="match status" value="1"/>
</dbReference>
<keyword evidence="9" id="KW-0067">ATP-binding</keyword>
<dbReference type="SUPFAM" id="SSF56112">
    <property type="entry name" value="Protein kinase-like (PK-like)"/>
    <property type="match status" value="1"/>
</dbReference>
<keyword evidence="13" id="KW-0732">Signal</keyword>
<dbReference type="InterPro" id="IPR056802">
    <property type="entry name" value="ATR-like_M-HEAT"/>
</dbReference>
<dbReference type="FunFam" id="1.10.1070.11:FF:000009">
    <property type="entry name" value="Putative serine/threonine-protein kinase ATR"/>
    <property type="match status" value="1"/>
</dbReference>
<protein>
    <recommendedName>
        <fullName evidence="12">Serine/threonine-protein kinase ATR</fullName>
        <ecNumber evidence="3">2.7.11.1</ecNumber>
    </recommendedName>
</protein>
<dbReference type="GO" id="GO:0005524">
    <property type="term" value="F:ATP binding"/>
    <property type="evidence" value="ECO:0007669"/>
    <property type="project" value="UniProtKB-KW"/>
</dbReference>
<evidence type="ECO:0000256" key="11">
    <source>
        <dbReference type="ARBA" id="ARBA00023242"/>
    </source>
</evidence>
<evidence type="ECO:0000256" key="9">
    <source>
        <dbReference type="ARBA" id="ARBA00022840"/>
    </source>
</evidence>
<dbReference type="InterPro" id="IPR003151">
    <property type="entry name" value="PIK-rel_kinase_FAT"/>
</dbReference>
<feature type="domain" description="FAT" evidence="15">
    <location>
        <begin position="813"/>
        <end position="1381"/>
    </location>
</feature>
<dbReference type="SUPFAM" id="SSF48452">
    <property type="entry name" value="TPR-like"/>
    <property type="match status" value="1"/>
</dbReference>
<dbReference type="InterPro" id="IPR018936">
    <property type="entry name" value="PI3/4_kinase_CS"/>
</dbReference>
<keyword evidence="4" id="KW-0723">Serine/threonine-protein kinase</keyword>
<dbReference type="InterPro" id="IPR003152">
    <property type="entry name" value="FATC_dom"/>
</dbReference>
<dbReference type="PROSITE" id="PS51190">
    <property type="entry name" value="FATC"/>
    <property type="match status" value="1"/>
</dbReference>
<dbReference type="GO" id="GO:0004674">
    <property type="term" value="F:protein serine/threonine kinase activity"/>
    <property type="evidence" value="ECO:0007669"/>
    <property type="project" value="UniProtKB-KW"/>
</dbReference>
<dbReference type="PANTHER" id="PTHR11139">
    <property type="entry name" value="ATAXIA TELANGIECTASIA MUTATED ATM -RELATED"/>
    <property type="match status" value="1"/>
</dbReference>
<dbReference type="InterPro" id="IPR050517">
    <property type="entry name" value="DDR_Repair_Kinase"/>
</dbReference>
<evidence type="ECO:0000313" key="18">
    <source>
        <dbReference type="Proteomes" id="UP000683360"/>
    </source>
</evidence>
<dbReference type="CDD" id="cd00892">
    <property type="entry name" value="PIKKc_ATR"/>
    <property type="match status" value="1"/>
</dbReference>
<reference evidence="17" key="1">
    <citation type="submission" date="2021-03" db="EMBL/GenBank/DDBJ databases">
        <authorList>
            <person name="Bekaert M."/>
        </authorList>
    </citation>
    <scope>NUCLEOTIDE SEQUENCE</scope>
</reference>
<sequence length="1810" mass="207128">MSSLILILIISSTIVSFRLNVLVDPDYIRVSILQLDTALDVLVDPDYIRVSFSKVVPYLVGENCNETNQRIVTKLKEAYYAACMEQNIRLQETIVLTLAQFGRIAENEQLLVVILNLLESMISPIPLIAAVAFEQVCNGALTNFSMNESKCLDELSKTLPLKYVAQYKKMKTQDLFMRSRLPICKFLAEAMHQKMLSCNDADAATDILKDVTKVLDFPDDKRFLQSANKFIVPHLVSIATPEASNLLKKISVLVDLPNRKKIMMENIKYIFPYIAIYFQEAEQGKAMKFLQKETAFDMEQLLRCQFQTTHNELLLHLGTHYQKVFSGLTVLSKCVKTQGYEEPQTMTSAEMADYLQPKLLGVIGFFDLQLLNNNIPLEDKKLTLESLTAIIRLMGRKHIGMIRYKIVNTLRIGLQITDRDIQEISCKAWDCFVKRETLSVHFHEVYFLPDIPELAVANDILKQYTEDLLGSQSDLRTRLDHSMKGITHESLDVRLHALSKLKNLLRDEKEALYQFVIGNETADPIVSKIVSVLLSGSRDSDSRAQILYAECIGELGAIDPGRLELTTNDPKADNAKFHHNICEDNFAFDLINQVVKGFLAATETRIQDGTALALQELLKIFKITETSKLWKRFADHVKEILLPLFTTKYTLTSQQDWSKITKPIFLSEKSKTFAEWVSTWTGYLLSKVKQDHARSVFVSCTAAIKNDVHIALYILPYAVTQVLQDGSPHDIKEVFTEILEVISHTQKPDTKHRDGNFHHMSAQTIFSIMDHLTKWKRQKAQTSGIIPGKGPAYLSDSGYRAIDSFLNKIPQDLLAQACFSCGAYTRALMHFEQFLSSKNQNVQDHLDFLQRLYVAMDESDGVIGVAAIRQTQPTLIEQILIHESLGQHQDAQACYEKAIDSEVDSVEHHKGLLQSLMELGQQNKALLHATGAIAERPEWAPHIRSYMVEAAWKLGNWDKLEKCIKSEKTGRNWAVGVGELLLSAKAKNEEKFMKHLQIVRREQIGPLSAASMESGSYQRGYQHIVRLHLLTEIEECFRVLADLKTEQGGCGDGPRISPQELLKNWDRRLQVMQWSFRAQEPLLTLRRTLFNLAQQMTGHDVDHDIGHWWLWSAKIARKEGYNQTAYSSLLQAGDYNLPEVFVEKAKWFWSKGDKDQALTCLERGMSVHFPDIQALKSDTTDQSKARLKIYAQALLLFGRYSDEASSLESNSILRKYREVIDIYNDWEEGHFYLAQYYDKIMTTLFEENTAKGDFIYHVIRNFGQSLLHGNQYIYQSMPRLLSLWLEYGTQVADYEKQDKQKPQISQRLQTMRNTLGKLNRLISNFGRELAPYQLFTAYPQLISRICHAQSDVFQHLKDIVARIFVHFPKQSLWMMMAVSKSSYSMRVKRCQDIFAEAKSRNSELKKFIEDGTKLTERLLELCNKDFKNALTISVTQHFRPLKRLLEDSNFSKILVPLQSSMTVTLPNTPGLHQDHNPFPCNEVFIKGFEDTIEVLPSLQRPKKITLTGVMDDLRKDCRLMEFNGIINKFLHKDPDSRRRQLHIRTYRKGCGMTGKELKDACPSKQSSLETKLQVLKEKLLPRHPPVFKEWFLRTFQDPTSWYNARVSYARTAAVMSMVGYILGLGDRHGENILFDSTNGDCVHVDFNCLFNKGTTFEWPERVPFRLTHNMIDAMGPMGYEGIFRKASEVTLRVMRTQMDPLMSVLKPFIYDPLVEWSKPVKPQGQRSALVPGQRSIVIDTGEINNEQAMKHVQDIEDRLKGILKNEPKQGGQAKPKSVALSIEGHVNHLINDATDEKNQCQMYIGWAAYL</sequence>